<evidence type="ECO:0000313" key="2">
    <source>
        <dbReference type="Proteomes" id="UP001054945"/>
    </source>
</evidence>
<accession>A0AAV4XR91</accession>
<gene>
    <name evidence="1" type="ORF">CEXT_684431</name>
</gene>
<dbReference type="EMBL" id="BPLR01018021">
    <property type="protein sequence ID" value="GIY96228.1"/>
    <property type="molecule type" value="Genomic_DNA"/>
</dbReference>
<sequence length="89" mass="9844">MVSGAQRQYTTAPSPETQFLQLDIISGRKKKSVDNPTPFNGWSLMVNNNLAKTRPVHHATINPFALQQRITHGLITSRLEGSKTSNVVT</sequence>
<dbReference type="Proteomes" id="UP001054945">
    <property type="component" value="Unassembled WGS sequence"/>
</dbReference>
<protein>
    <submittedName>
        <fullName evidence="1">Uncharacterized protein</fullName>
    </submittedName>
</protein>
<reference evidence="1 2" key="1">
    <citation type="submission" date="2021-06" db="EMBL/GenBank/DDBJ databases">
        <title>Caerostris extrusa draft genome.</title>
        <authorList>
            <person name="Kono N."/>
            <person name="Arakawa K."/>
        </authorList>
    </citation>
    <scope>NUCLEOTIDE SEQUENCE [LARGE SCALE GENOMIC DNA]</scope>
</reference>
<evidence type="ECO:0000313" key="1">
    <source>
        <dbReference type="EMBL" id="GIY96228.1"/>
    </source>
</evidence>
<proteinExistence type="predicted"/>
<name>A0AAV4XR91_CAEEX</name>
<keyword evidence="2" id="KW-1185">Reference proteome</keyword>
<comment type="caution">
    <text evidence="1">The sequence shown here is derived from an EMBL/GenBank/DDBJ whole genome shotgun (WGS) entry which is preliminary data.</text>
</comment>
<dbReference type="AlphaFoldDB" id="A0AAV4XR91"/>
<organism evidence="1 2">
    <name type="scientific">Caerostris extrusa</name>
    <name type="common">Bark spider</name>
    <name type="synonym">Caerostris bankana</name>
    <dbReference type="NCBI Taxonomy" id="172846"/>
    <lineage>
        <taxon>Eukaryota</taxon>
        <taxon>Metazoa</taxon>
        <taxon>Ecdysozoa</taxon>
        <taxon>Arthropoda</taxon>
        <taxon>Chelicerata</taxon>
        <taxon>Arachnida</taxon>
        <taxon>Araneae</taxon>
        <taxon>Araneomorphae</taxon>
        <taxon>Entelegynae</taxon>
        <taxon>Araneoidea</taxon>
        <taxon>Araneidae</taxon>
        <taxon>Caerostris</taxon>
    </lineage>
</organism>